<evidence type="ECO:0000256" key="1">
    <source>
        <dbReference type="ARBA" id="ARBA00009175"/>
    </source>
</evidence>
<evidence type="ECO:0000256" key="2">
    <source>
        <dbReference type="ARBA" id="ARBA00022723"/>
    </source>
</evidence>
<name>A0ABU8TN98_9HYPH</name>
<dbReference type="EMBL" id="JBAKIA010000007">
    <property type="protein sequence ID" value="MEJ8475035.1"/>
    <property type="molecule type" value="Genomic_DNA"/>
</dbReference>
<accession>A0ABU8TN98</accession>
<feature type="transmembrane region" description="Helical" evidence="4">
    <location>
        <begin position="21"/>
        <end position="39"/>
    </location>
</feature>
<reference evidence="5 6" key="1">
    <citation type="submission" date="2024-02" db="EMBL/GenBank/DDBJ databases">
        <title>Roseibium algae sp. nov., isolated from marine alga (Grateloupia sp.), showing potential in myo-inositol conversion.</title>
        <authorList>
            <person name="Wang Y."/>
        </authorList>
    </citation>
    <scope>NUCLEOTIDE SEQUENCE [LARGE SCALE GENOMIC DNA]</scope>
    <source>
        <strain evidence="5 6">H3510</strain>
    </source>
</reference>
<dbReference type="InterPro" id="IPR050682">
    <property type="entry name" value="ModA/WtpA"/>
</dbReference>
<dbReference type="Gene3D" id="3.40.190.10">
    <property type="entry name" value="Periplasmic binding protein-like II"/>
    <property type="match status" value="2"/>
</dbReference>
<dbReference type="PANTHER" id="PTHR30632:SF17">
    <property type="entry name" value="MOLYBDATE-BINDING PROTEIN MODA"/>
    <property type="match status" value="1"/>
</dbReference>
<dbReference type="NCBIfam" id="TIGR01256">
    <property type="entry name" value="modA"/>
    <property type="match status" value="1"/>
</dbReference>
<keyword evidence="4" id="KW-1133">Transmembrane helix</keyword>
<keyword evidence="4" id="KW-0472">Membrane</keyword>
<proteinExistence type="inferred from homology"/>
<comment type="caution">
    <text evidence="5">The sequence shown here is derived from an EMBL/GenBank/DDBJ whole genome shotgun (WGS) entry which is preliminary data.</text>
</comment>
<dbReference type="PIRSF" id="PIRSF004846">
    <property type="entry name" value="ModA"/>
    <property type="match status" value="1"/>
</dbReference>
<keyword evidence="2" id="KW-0479">Metal-binding</keyword>
<evidence type="ECO:0000256" key="3">
    <source>
        <dbReference type="ARBA" id="ARBA00022729"/>
    </source>
</evidence>
<protein>
    <submittedName>
        <fullName evidence="5">Molybdate ABC transporter substrate-binding protein</fullName>
    </submittedName>
</protein>
<evidence type="ECO:0000313" key="5">
    <source>
        <dbReference type="EMBL" id="MEJ8475035.1"/>
    </source>
</evidence>
<comment type="similarity">
    <text evidence="1">Belongs to the bacterial solute-binding protein ModA family.</text>
</comment>
<keyword evidence="4" id="KW-0812">Transmembrane</keyword>
<evidence type="ECO:0000256" key="4">
    <source>
        <dbReference type="SAM" id="Phobius"/>
    </source>
</evidence>
<organism evidence="5 6">
    <name type="scientific">Roseibium algae</name>
    <dbReference type="NCBI Taxonomy" id="3123038"/>
    <lineage>
        <taxon>Bacteria</taxon>
        <taxon>Pseudomonadati</taxon>
        <taxon>Pseudomonadota</taxon>
        <taxon>Alphaproteobacteria</taxon>
        <taxon>Hyphomicrobiales</taxon>
        <taxon>Stappiaceae</taxon>
        <taxon>Roseibium</taxon>
    </lineage>
</organism>
<dbReference type="Pfam" id="PF13531">
    <property type="entry name" value="SBP_bac_11"/>
    <property type="match status" value="1"/>
</dbReference>
<gene>
    <name evidence="5" type="primary">modA</name>
    <name evidence="5" type="ORF">V6575_13130</name>
</gene>
<keyword evidence="6" id="KW-1185">Reference proteome</keyword>
<dbReference type="SUPFAM" id="SSF53850">
    <property type="entry name" value="Periplasmic binding protein-like II"/>
    <property type="match status" value="1"/>
</dbReference>
<dbReference type="InterPro" id="IPR005950">
    <property type="entry name" value="ModA"/>
</dbReference>
<dbReference type="Proteomes" id="UP001385499">
    <property type="component" value="Unassembled WGS sequence"/>
</dbReference>
<dbReference type="RefSeq" id="WP_340274890.1">
    <property type="nucleotide sequence ID" value="NZ_JBAKIA010000007.1"/>
</dbReference>
<dbReference type="PANTHER" id="PTHR30632">
    <property type="entry name" value="MOLYBDATE-BINDING PERIPLASMIC PROTEIN"/>
    <property type="match status" value="1"/>
</dbReference>
<keyword evidence="3" id="KW-0732">Signal</keyword>
<evidence type="ECO:0000313" key="6">
    <source>
        <dbReference type="Proteomes" id="UP001385499"/>
    </source>
</evidence>
<sequence>MIVKGGKSSVLKRWNYARKFGLIKALAVMLVGSFMSLQANASEKITVFAAASLTDALSEIGKVFQQGTGTEVVFSFAGTGTLARQVEAGAPADIFVSADEAWMIYVQEKGAVNAATMRIIAGNDLVLIGSAEAAPLSLTAKAIAGRLGDGRLVMADPETVPAGRYAKAALEATGLWATVSGHLAPMDNVRVVLASVARGDAPLGIVYGSDAKVEPKVAVLAEFPEETHPKIRYPAAETVIASIQAAAFMEFLTGPKAQAIFRSKGFSGIE</sequence>